<comment type="similarity">
    <text evidence="1">Belongs to the carbohydrate kinase PfkB family.</text>
</comment>
<evidence type="ECO:0000256" key="2">
    <source>
        <dbReference type="ARBA" id="ARBA00022679"/>
    </source>
</evidence>
<dbReference type="SUPFAM" id="SSF53613">
    <property type="entry name" value="Ribokinase-like"/>
    <property type="match status" value="1"/>
</dbReference>
<gene>
    <name evidence="5" type="ORF">L0661_02425</name>
</gene>
<evidence type="ECO:0000313" key="6">
    <source>
        <dbReference type="Proteomes" id="UP001139411"/>
    </source>
</evidence>
<organism evidence="5 6">
    <name type="scientific">Dyadobacter chenhuakuii</name>
    <dbReference type="NCBI Taxonomy" id="2909339"/>
    <lineage>
        <taxon>Bacteria</taxon>
        <taxon>Pseudomonadati</taxon>
        <taxon>Bacteroidota</taxon>
        <taxon>Cytophagia</taxon>
        <taxon>Cytophagales</taxon>
        <taxon>Spirosomataceae</taxon>
        <taxon>Dyadobacter</taxon>
    </lineage>
</organism>
<dbReference type="PANTHER" id="PTHR43085">
    <property type="entry name" value="HEXOKINASE FAMILY MEMBER"/>
    <property type="match status" value="1"/>
</dbReference>
<keyword evidence="2" id="KW-0808">Transferase</keyword>
<protein>
    <submittedName>
        <fullName evidence="5">Carbohydrate kinase</fullName>
    </submittedName>
</protein>
<dbReference type="Gene3D" id="3.40.1190.20">
    <property type="match status" value="1"/>
</dbReference>
<dbReference type="PROSITE" id="PS00583">
    <property type="entry name" value="PFKB_KINASES_1"/>
    <property type="match status" value="1"/>
</dbReference>
<dbReference type="Proteomes" id="UP001139411">
    <property type="component" value="Unassembled WGS sequence"/>
</dbReference>
<accession>A0A9X1Q9V8</accession>
<dbReference type="InterPro" id="IPR029056">
    <property type="entry name" value="Ribokinase-like"/>
</dbReference>
<dbReference type="RefSeq" id="WP_235176649.1">
    <property type="nucleotide sequence ID" value="NZ_JAKFFV010000002.1"/>
</dbReference>
<dbReference type="PANTHER" id="PTHR43085:SF57">
    <property type="entry name" value="CARBOHYDRATE KINASE PFKB DOMAIN-CONTAINING PROTEIN"/>
    <property type="match status" value="1"/>
</dbReference>
<dbReference type="InterPro" id="IPR002173">
    <property type="entry name" value="Carboh/pur_kinase_PfkB_CS"/>
</dbReference>
<feature type="domain" description="Carbohydrate kinase PfkB" evidence="4">
    <location>
        <begin position="20"/>
        <end position="280"/>
    </location>
</feature>
<name>A0A9X1Q9V8_9BACT</name>
<dbReference type="Pfam" id="PF00294">
    <property type="entry name" value="PfkB"/>
    <property type="match status" value="1"/>
</dbReference>
<evidence type="ECO:0000256" key="1">
    <source>
        <dbReference type="ARBA" id="ARBA00010688"/>
    </source>
</evidence>
<sequence length="299" mass="33070">MTPTITVFGEMLWDMLPSGKQPGGAPMNVAIHLKNFGMNPAFISRVGDDDLGVELMDYLNNQDFNTDFIQTGITHLTGIVKVNLTDKTEVTYKIVQPVAWDYIMMTPENKQLVKDSDVFVYGTLSVRSQQSRDTLFELLKDAKLKVFDVNIRPPHLDRATTEYLLEQADIVKVNEHELNTVCTWFGIQPEVETQMKFLYERFNLKLVCVTLGADGAVVLSGDGFHSQGGYVVEVQDTIGSGDSFLAMFLKEYISGSSLPSALEKACAVGALVASYSGATPVIAEKEIADFLINNQINHV</sequence>
<evidence type="ECO:0000313" key="5">
    <source>
        <dbReference type="EMBL" id="MCF2497144.1"/>
    </source>
</evidence>
<comment type="caution">
    <text evidence="5">The sequence shown here is derived from an EMBL/GenBank/DDBJ whole genome shotgun (WGS) entry which is preliminary data.</text>
</comment>
<dbReference type="CDD" id="cd01167">
    <property type="entry name" value="bac_FRK"/>
    <property type="match status" value="1"/>
</dbReference>
<proteinExistence type="inferred from homology"/>
<dbReference type="EMBL" id="JAKFFV010000002">
    <property type="protein sequence ID" value="MCF2497144.1"/>
    <property type="molecule type" value="Genomic_DNA"/>
</dbReference>
<dbReference type="InterPro" id="IPR050306">
    <property type="entry name" value="PfkB_Carbo_kinase"/>
</dbReference>
<keyword evidence="3 5" id="KW-0418">Kinase</keyword>
<reference evidence="5" key="1">
    <citation type="submission" date="2022-01" db="EMBL/GenBank/DDBJ databases">
        <title>Novel species in genus Dyadobacter.</title>
        <authorList>
            <person name="Ma C."/>
        </authorList>
    </citation>
    <scope>NUCLEOTIDE SEQUENCE</scope>
    <source>
        <strain evidence="5">CY357</strain>
    </source>
</reference>
<evidence type="ECO:0000256" key="3">
    <source>
        <dbReference type="ARBA" id="ARBA00022777"/>
    </source>
</evidence>
<evidence type="ECO:0000259" key="4">
    <source>
        <dbReference type="Pfam" id="PF00294"/>
    </source>
</evidence>
<dbReference type="GO" id="GO:0016301">
    <property type="term" value="F:kinase activity"/>
    <property type="evidence" value="ECO:0007669"/>
    <property type="project" value="UniProtKB-KW"/>
</dbReference>
<dbReference type="InterPro" id="IPR011611">
    <property type="entry name" value="PfkB_dom"/>
</dbReference>
<dbReference type="AlphaFoldDB" id="A0A9X1Q9V8"/>